<dbReference type="AlphaFoldDB" id="A0AAD6LZ90"/>
<dbReference type="EMBL" id="JAQIZT010000013">
    <property type="protein sequence ID" value="KAJ6975865.1"/>
    <property type="molecule type" value="Genomic_DNA"/>
</dbReference>
<evidence type="ECO:0000313" key="1">
    <source>
        <dbReference type="EMBL" id="KAJ6975865.1"/>
    </source>
</evidence>
<dbReference type="Proteomes" id="UP001164929">
    <property type="component" value="Chromosome 13"/>
</dbReference>
<comment type="caution">
    <text evidence="1">The sequence shown here is derived from an EMBL/GenBank/DDBJ whole genome shotgun (WGS) entry which is preliminary data.</text>
</comment>
<keyword evidence="2" id="KW-1185">Reference proteome</keyword>
<gene>
    <name evidence="1" type="ORF">NC653_031633</name>
</gene>
<name>A0AAD6LZ90_9ROSI</name>
<sequence length="59" mass="7099">MEYRGPSSRLQRRVLVHCRLSLIIVLFLHLQRQHRLLQLIHSVIVSYNKICRNSTLLYI</sequence>
<protein>
    <submittedName>
        <fullName evidence="1">Uncharacterized protein</fullName>
    </submittedName>
</protein>
<evidence type="ECO:0000313" key="2">
    <source>
        <dbReference type="Proteomes" id="UP001164929"/>
    </source>
</evidence>
<proteinExistence type="predicted"/>
<accession>A0AAD6LZ90</accession>
<organism evidence="1 2">
    <name type="scientific">Populus alba x Populus x berolinensis</name>
    <dbReference type="NCBI Taxonomy" id="444605"/>
    <lineage>
        <taxon>Eukaryota</taxon>
        <taxon>Viridiplantae</taxon>
        <taxon>Streptophyta</taxon>
        <taxon>Embryophyta</taxon>
        <taxon>Tracheophyta</taxon>
        <taxon>Spermatophyta</taxon>
        <taxon>Magnoliopsida</taxon>
        <taxon>eudicotyledons</taxon>
        <taxon>Gunneridae</taxon>
        <taxon>Pentapetalae</taxon>
        <taxon>rosids</taxon>
        <taxon>fabids</taxon>
        <taxon>Malpighiales</taxon>
        <taxon>Salicaceae</taxon>
        <taxon>Saliceae</taxon>
        <taxon>Populus</taxon>
    </lineage>
</organism>
<reference evidence="1" key="1">
    <citation type="journal article" date="2023" name="Mol. Ecol. Resour.">
        <title>Chromosome-level genome assembly of a triploid poplar Populus alba 'Berolinensis'.</title>
        <authorList>
            <person name="Chen S."/>
            <person name="Yu Y."/>
            <person name="Wang X."/>
            <person name="Wang S."/>
            <person name="Zhang T."/>
            <person name="Zhou Y."/>
            <person name="He R."/>
            <person name="Meng N."/>
            <person name="Wang Y."/>
            <person name="Liu W."/>
            <person name="Liu Z."/>
            <person name="Liu J."/>
            <person name="Guo Q."/>
            <person name="Huang H."/>
            <person name="Sederoff R.R."/>
            <person name="Wang G."/>
            <person name="Qu G."/>
            <person name="Chen S."/>
        </authorList>
    </citation>
    <scope>NUCLEOTIDE SEQUENCE</scope>
    <source>
        <strain evidence="1">SC-2020</strain>
    </source>
</reference>